<evidence type="ECO:0000256" key="4">
    <source>
        <dbReference type="ARBA" id="ARBA00022989"/>
    </source>
</evidence>
<evidence type="ECO:0000256" key="6">
    <source>
        <dbReference type="ARBA" id="ARBA00023180"/>
    </source>
</evidence>
<reference evidence="11" key="1">
    <citation type="submission" date="2018-12" db="EMBL/GenBank/DDBJ databases">
        <authorList>
            <person name="Yazar S."/>
        </authorList>
    </citation>
    <scope>NUCLEOTIDE SEQUENCE [LARGE SCALE GENOMIC DNA]</scope>
</reference>
<feature type="transmembrane region" description="Helical" evidence="8">
    <location>
        <begin position="348"/>
        <end position="371"/>
    </location>
</feature>
<feature type="signal peptide" evidence="9">
    <location>
        <begin position="1"/>
        <end position="19"/>
    </location>
</feature>
<evidence type="ECO:0000256" key="9">
    <source>
        <dbReference type="SAM" id="SignalP"/>
    </source>
</evidence>
<evidence type="ECO:0000256" key="7">
    <source>
        <dbReference type="PIRNR" id="PIRNR015840"/>
    </source>
</evidence>
<reference evidence="10" key="3">
    <citation type="submission" date="2025-09" db="UniProtKB">
        <authorList>
            <consortium name="Ensembl"/>
        </authorList>
    </citation>
    <scope>IDENTIFICATION</scope>
</reference>
<dbReference type="Pfam" id="PF03381">
    <property type="entry name" value="CDC50"/>
    <property type="match status" value="1"/>
</dbReference>
<evidence type="ECO:0000256" key="3">
    <source>
        <dbReference type="ARBA" id="ARBA00022692"/>
    </source>
</evidence>
<comment type="subcellular location">
    <subcellularLocation>
        <location evidence="1">Membrane</location>
    </subcellularLocation>
</comment>
<keyword evidence="9" id="KW-0732">Signal</keyword>
<proteinExistence type="inferred from homology"/>
<dbReference type="PANTHER" id="PTHR10926:SF1">
    <property type="entry name" value="CELL CYCLE CONTROL PROTEIN 50C"/>
    <property type="match status" value="1"/>
</dbReference>
<keyword evidence="11" id="KW-1185">Reference proteome</keyword>
<reference evidence="10" key="2">
    <citation type="submission" date="2025-08" db="UniProtKB">
        <authorList>
            <consortium name="Ensembl"/>
        </authorList>
    </citation>
    <scope>IDENTIFICATION</scope>
</reference>
<feature type="transmembrane region" description="Helical" evidence="8">
    <location>
        <begin position="75"/>
        <end position="96"/>
    </location>
</feature>
<dbReference type="GO" id="GO:0005886">
    <property type="term" value="C:plasma membrane"/>
    <property type="evidence" value="ECO:0007669"/>
    <property type="project" value="TreeGrafter"/>
</dbReference>
<dbReference type="GO" id="GO:0005783">
    <property type="term" value="C:endoplasmic reticulum"/>
    <property type="evidence" value="ECO:0007669"/>
    <property type="project" value="TreeGrafter"/>
</dbReference>
<evidence type="ECO:0000313" key="10">
    <source>
        <dbReference type="Ensembl" id="ENSVURP00010015804.1"/>
    </source>
</evidence>
<dbReference type="GeneTree" id="ENSGT00390000004660"/>
<keyword evidence="4 8" id="KW-1133">Transmembrane helix</keyword>
<evidence type="ECO:0000256" key="1">
    <source>
        <dbReference type="ARBA" id="ARBA00004370"/>
    </source>
</evidence>
<keyword evidence="5 7" id="KW-0472">Membrane</keyword>
<dbReference type="GO" id="GO:0005794">
    <property type="term" value="C:Golgi apparatus"/>
    <property type="evidence" value="ECO:0007669"/>
    <property type="project" value="TreeGrafter"/>
</dbReference>
<dbReference type="InterPro" id="IPR005045">
    <property type="entry name" value="CDC50/LEM3_fam"/>
</dbReference>
<sequence length="384" mass="43370">MACLFRGVVLGGLVPFAAGPLSPQNSKFLPKPMSHQESQEMKSNNCQGLPSRMPDNTAFQQQQLPAWRPSLTARAVLPGFFTTGVFFLSMGILLILSAKSVKEIEITYTDICSNCSKLRENASNFYKECTCSISFFIPEKMPGNVYMYYKLYNFYQNYRRYIISRNNRQLLGEDITNVENCAPFQRVSNDIPIAPCGAIANSMFNDTILLSYYPNSSTRINVPLLSSDITWWTDKHVKFQNPKSSNLASAFAGTVKPPYWRKPVYQLDQGNPENNGFLNSDFIVWMRVAALPTFKKLYRRIHRIQQFADGLPAGNYSLDISYNFPVTLFKGEKGVVLSTVMWSGGKNFFLGIAYTTTGAVTWLAAFSMTAVHLKLKKKKAFFQC</sequence>
<accession>A0A4X2KU49</accession>
<gene>
    <name evidence="10" type="primary">LOC114047260</name>
</gene>
<dbReference type="AlphaFoldDB" id="A0A4X2KU49"/>
<dbReference type="Ensembl" id="ENSVURT00010017961.1">
    <property type="protein sequence ID" value="ENSVURP00010015804.1"/>
    <property type="gene ID" value="ENSVURG00010012099.1"/>
</dbReference>
<feature type="chain" id="PRO_5021479146" description="Cell cycle control protein" evidence="9">
    <location>
        <begin position="20"/>
        <end position="384"/>
    </location>
</feature>
<evidence type="ECO:0000256" key="5">
    <source>
        <dbReference type="ARBA" id="ARBA00023136"/>
    </source>
</evidence>
<dbReference type="PANTHER" id="PTHR10926">
    <property type="entry name" value="CELL CYCLE CONTROL PROTEIN 50"/>
    <property type="match status" value="1"/>
</dbReference>
<protein>
    <recommendedName>
        <fullName evidence="7">Cell cycle control protein</fullName>
    </recommendedName>
</protein>
<evidence type="ECO:0000256" key="2">
    <source>
        <dbReference type="ARBA" id="ARBA00009457"/>
    </source>
</evidence>
<dbReference type="GO" id="GO:0045332">
    <property type="term" value="P:phospholipid translocation"/>
    <property type="evidence" value="ECO:0007669"/>
    <property type="project" value="TreeGrafter"/>
</dbReference>
<comment type="similarity">
    <text evidence="2 7">Belongs to the CDC50/LEM3 family.</text>
</comment>
<evidence type="ECO:0000313" key="11">
    <source>
        <dbReference type="Proteomes" id="UP000314987"/>
    </source>
</evidence>
<dbReference type="OMA" id="NDIFWLH"/>
<dbReference type="PIRSF" id="PIRSF015840">
    <property type="entry name" value="DUF284_TM_euk"/>
    <property type="match status" value="1"/>
</dbReference>
<dbReference type="STRING" id="29139.ENSVURP00010015804"/>
<organism evidence="10 11">
    <name type="scientific">Vombatus ursinus</name>
    <name type="common">Common wombat</name>
    <dbReference type="NCBI Taxonomy" id="29139"/>
    <lineage>
        <taxon>Eukaryota</taxon>
        <taxon>Metazoa</taxon>
        <taxon>Chordata</taxon>
        <taxon>Craniata</taxon>
        <taxon>Vertebrata</taxon>
        <taxon>Euteleostomi</taxon>
        <taxon>Mammalia</taxon>
        <taxon>Metatheria</taxon>
        <taxon>Diprotodontia</taxon>
        <taxon>Vombatidae</taxon>
        <taxon>Vombatus</taxon>
    </lineage>
</organism>
<keyword evidence="6" id="KW-0325">Glycoprotein</keyword>
<evidence type="ECO:0000256" key="8">
    <source>
        <dbReference type="SAM" id="Phobius"/>
    </source>
</evidence>
<dbReference type="Proteomes" id="UP000314987">
    <property type="component" value="Unassembled WGS sequence"/>
</dbReference>
<name>A0A4X2KU49_VOMUR</name>
<keyword evidence="3 8" id="KW-0812">Transmembrane</keyword>